<dbReference type="SUPFAM" id="SSF48452">
    <property type="entry name" value="TPR-like"/>
    <property type="match status" value="2"/>
</dbReference>
<keyword evidence="5" id="KW-1185">Reference proteome</keyword>
<proteinExistence type="predicted"/>
<dbReference type="InterPro" id="IPR027417">
    <property type="entry name" value="P-loop_NTPase"/>
</dbReference>
<feature type="compositionally biased region" description="Basic and acidic residues" evidence="1">
    <location>
        <begin position="487"/>
        <end position="502"/>
    </location>
</feature>
<name>A0ABP5SHS6_9ACTN</name>
<dbReference type="Gene3D" id="1.10.260.40">
    <property type="entry name" value="lambda repressor-like DNA-binding domains"/>
    <property type="match status" value="1"/>
</dbReference>
<dbReference type="Pfam" id="PF00931">
    <property type="entry name" value="NB-ARC"/>
    <property type="match status" value="1"/>
</dbReference>
<dbReference type="InterPro" id="IPR011990">
    <property type="entry name" value="TPR-like_helical_dom_sf"/>
</dbReference>
<dbReference type="PANTHER" id="PTHR47691:SF3">
    <property type="entry name" value="HTH-TYPE TRANSCRIPTIONAL REGULATOR RV0890C-RELATED"/>
    <property type="match status" value="1"/>
</dbReference>
<gene>
    <name evidence="4" type="ORF">GCM10010246_13490</name>
</gene>
<evidence type="ECO:0000313" key="5">
    <source>
        <dbReference type="Proteomes" id="UP001500253"/>
    </source>
</evidence>
<dbReference type="PANTHER" id="PTHR47691">
    <property type="entry name" value="REGULATOR-RELATED"/>
    <property type="match status" value="1"/>
</dbReference>
<feature type="domain" description="HTH cro/C1-type" evidence="3">
    <location>
        <begin position="33"/>
        <end position="88"/>
    </location>
</feature>
<keyword evidence="2" id="KW-0732">Signal</keyword>
<accession>A0ABP5SHS6</accession>
<organism evidence="4 5">
    <name type="scientific">Streptomyces cuspidosporus</name>
    <dbReference type="NCBI Taxonomy" id="66882"/>
    <lineage>
        <taxon>Bacteria</taxon>
        <taxon>Bacillati</taxon>
        <taxon>Actinomycetota</taxon>
        <taxon>Actinomycetes</taxon>
        <taxon>Kitasatosporales</taxon>
        <taxon>Streptomycetaceae</taxon>
        <taxon>Streptomyces</taxon>
    </lineage>
</organism>
<sequence length="888" mass="94995">MRVGLRVLRILALWGLLSMGTGSPATGDFGALLHGLRRSAGLTQEELAHAAGVSVRALSYMERGRSRGPQRRTVQALAAALRLDAAGARQLEDAASLGRSRPVTGLADEAGTDPESAPATGRTAHHTLALPRDLSDFTARGPALDRLRALVEDRDAARPPVAVVCGQPGLGKTAFAVHAAHTLAPHFPDGQFVLDLRGMDAEPVQPREALARLLRALNVAETAVPAGTDDRSGLLRSVLRDRRVLLLLDNAATEDQVRPLLPGHGPALTLVTSRHALSGLEAVHRVEMALLRREEAVELLTRIVGPERVRREEQAARDLAELCGHLPLAVRIAAQRLAARPEEHIAKLVTELAAHEGRLDGLRAGSLEVRAAFALSYRQLDEDTRTVFRRAALASGPDAGPETLALLAGLPPHRAARAARDLTDGGLLQPHPTADRYRFHDLLRLFATEQLAEEDRPADLTAAHTRTDTWMVRRAAAAARLFSTDPGGDHDGPDSGGSDHGRGRTGLADDPDPASAPTDHAQAHAWLEAERAQWLTALHRAHAAGRHRQVLGTAEAMHWFSDRTSHWEEWTEVFGLGVDAARALGSGRDEAVHLNYLAWAHSTCRHDHTTALATAQAALAVARAADDRLQTGWALYYAAIALIGLDRAEEATAHLHRAADSLAGQADTHSRLAELSTLNTLGRHLRRTGHADQALAVHRRSEALCGGNFPARSNEVLGIYLAATRMHIGNDLAALHRWNEAEAPLRQAVTAFEAARMPSWSETARLDLGITLSRLHRTEEARATLSAAHEGLVRLNHPRQLEAATQLRLLDEADGIDGIDGRGSTAARAHHDAAGTHLAEGVLNALDKVATVAEQARSKGAAAKNKTDRTPIPGGKSGDASGAGRSSG</sequence>
<feature type="compositionally biased region" description="Low complexity" evidence="1">
    <location>
        <begin position="505"/>
        <end position="517"/>
    </location>
</feature>
<dbReference type="InterPro" id="IPR002182">
    <property type="entry name" value="NB-ARC"/>
</dbReference>
<feature type="region of interest" description="Disordered" evidence="1">
    <location>
        <begin position="854"/>
        <end position="888"/>
    </location>
</feature>
<dbReference type="Pfam" id="PF13560">
    <property type="entry name" value="HTH_31"/>
    <property type="match status" value="1"/>
</dbReference>
<dbReference type="SUPFAM" id="SSF52540">
    <property type="entry name" value="P-loop containing nucleoside triphosphate hydrolases"/>
    <property type="match status" value="1"/>
</dbReference>
<comment type="caution">
    <text evidence="4">The sequence shown here is derived from an EMBL/GenBank/DDBJ whole genome shotgun (WGS) entry which is preliminary data.</text>
</comment>
<dbReference type="EMBL" id="BAAASD010000004">
    <property type="protein sequence ID" value="GAA2331586.1"/>
    <property type="molecule type" value="Genomic_DNA"/>
</dbReference>
<dbReference type="PROSITE" id="PS50943">
    <property type="entry name" value="HTH_CROC1"/>
    <property type="match status" value="1"/>
</dbReference>
<feature type="signal peptide" evidence="2">
    <location>
        <begin position="1"/>
        <end position="27"/>
    </location>
</feature>
<dbReference type="InterPro" id="IPR001387">
    <property type="entry name" value="Cro/C1-type_HTH"/>
</dbReference>
<protein>
    <submittedName>
        <fullName evidence="4">XRE family transcriptional regulator</fullName>
    </submittedName>
</protein>
<evidence type="ECO:0000256" key="2">
    <source>
        <dbReference type="SAM" id="SignalP"/>
    </source>
</evidence>
<dbReference type="Gene3D" id="3.40.50.300">
    <property type="entry name" value="P-loop containing nucleotide triphosphate hydrolases"/>
    <property type="match status" value="1"/>
</dbReference>
<evidence type="ECO:0000313" key="4">
    <source>
        <dbReference type="EMBL" id="GAA2331586.1"/>
    </source>
</evidence>
<dbReference type="InterPro" id="IPR010982">
    <property type="entry name" value="Lambda_DNA-bd_dom_sf"/>
</dbReference>
<dbReference type="Proteomes" id="UP001500253">
    <property type="component" value="Unassembled WGS sequence"/>
</dbReference>
<feature type="compositionally biased region" description="Low complexity" evidence="1">
    <location>
        <begin position="878"/>
        <end position="888"/>
    </location>
</feature>
<dbReference type="SUPFAM" id="SSF47413">
    <property type="entry name" value="lambda repressor-like DNA-binding domains"/>
    <property type="match status" value="1"/>
</dbReference>
<feature type="chain" id="PRO_5045793345" evidence="2">
    <location>
        <begin position="28"/>
        <end position="888"/>
    </location>
</feature>
<feature type="region of interest" description="Disordered" evidence="1">
    <location>
        <begin position="481"/>
        <end position="520"/>
    </location>
</feature>
<evidence type="ECO:0000259" key="3">
    <source>
        <dbReference type="PROSITE" id="PS50943"/>
    </source>
</evidence>
<reference evidence="5" key="1">
    <citation type="journal article" date="2019" name="Int. J. Syst. Evol. Microbiol.">
        <title>The Global Catalogue of Microorganisms (GCM) 10K type strain sequencing project: providing services to taxonomists for standard genome sequencing and annotation.</title>
        <authorList>
            <consortium name="The Broad Institute Genomics Platform"/>
            <consortium name="The Broad Institute Genome Sequencing Center for Infectious Disease"/>
            <person name="Wu L."/>
            <person name="Ma J."/>
        </authorList>
    </citation>
    <scope>NUCLEOTIDE SEQUENCE [LARGE SCALE GENOMIC DNA]</scope>
    <source>
        <strain evidence="5">JCM 4316</strain>
    </source>
</reference>
<dbReference type="PRINTS" id="PR00364">
    <property type="entry name" value="DISEASERSIST"/>
</dbReference>
<dbReference type="Gene3D" id="1.25.40.10">
    <property type="entry name" value="Tetratricopeptide repeat domain"/>
    <property type="match status" value="1"/>
</dbReference>
<evidence type="ECO:0000256" key="1">
    <source>
        <dbReference type="SAM" id="MobiDB-lite"/>
    </source>
</evidence>
<dbReference type="CDD" id="cd00093">
    <property type="entry name" value="HTH_XRE"/>
    <property type="match status" value="1"/>
</dbReference>
<dbReference type="SMART" id="SM00530">
    <property type="entry name" value="HTH_XRE"/>
    <property type="match status" value="1"/>
</dbReference>
<feature type="region of interest" description="Disordered" evidence="1">
    <location>
        <begin position="93"/>
        <end position="124"/>
    </location>
</feature>